<comment type="similarity">
    <text evidence="13">Belongs to the peptidase M48 family.</text>
</comment>
<dbReference type="AlphaFoldDB" id="A0A918P529"/>
<dbReference type="Proteomes" id="UP000645257">
    <property type="component" value="Unassembled WGS sequence"/>
</dbReference>
<evidence type="ECO:0000256" key="6">
    <source>
        <dbReference type="ARBA" id="ARBA00022824"/>
    </source>
</evidence>
<dbReference type="InterPro" id="IPR001915">
    <property type="entry name" value="Peptidase_M48"/>
</dbReference>
<keyword evidence="6" id="KW-0256">Endoplasmic reticulum</keyword>
<evidence type="ECO:0000256" key="7">
    <source>
        <dbReference type="ARBA" id="ARBA00022833"/>
    </source>
</evidence>
<keyword evidence="2 13" id="KW-0645">Protease</keyword>
<evidence type="ECO:0000256" key="12">
    <source>
        <dbReference type="PIRSR" id="PIRSR627057-2"/>
    </source>
</evidence>
<feature type="binding site" evidence="12">
    <location>
        <position position="282"/>
    </location>
    <ligand>
        <name>Zn(2+)</name>
        <dbReference type="ChEBI" id="CHEBI:29105"/>
        <note>catalytic</note>
    </ligand>
</feature>
<keyword evidence="9 13" id="KW-0482">Metalloprotease</keyword>
<evidence type="ECO:0000256" key="14">
    <source>
        <dbReference type="SAM" id="Phobius"/>
    </source>
</evidence>
<evidence type="ECO:0000256" key="3">
    <source>
        <dbReference type="ARBA" id="ARBA00022692"/>
    </source>
</evidence>
<evidence type="ECO:0000256" key="10">
    <source>
        <dbReference type="ARBA" id="ARBA00023136"/>
    </source>
</evidence>
<evidence type="ECO:0000256" key="2">
    <source>
        <dbReference type="ARBA" id="ARBA00022670"/>
    </source>
</evidence>
<dbReference type="GO" id="GO:0004222">
    <property type="term" value="F:metalloendopeptidase activity"/>
    <property type="evidence" value="ECO:0007669"/>
    <property type="project" value="InterPro"/>
</dbReference>
<feature type="active site" evidence="11">
    <location>
        <position position="279"/>
    </location>
</feature>
<evidence type="ECO:0000259" key="15">
    <source>
        <dbReference type="Pfam" id="PF01435"/>
    </source>
</evidence>
<feature type="binding site" evidence="12">
    <location>
        <position position="356"/>
    </location>
    <ligand>
        <name>Zn(2+)</name>
        <dbReference type="ChEBI" id="CHEBI:29105"/>
        <note>catalytic</note>
    </ligand>
</feature>
<comment type="cofactor">
    <cofactor evidence="12 13">
        <name>Zn(2+)</name>
        <dbReference type="ChEBI" id="CHEBI:29105"/>
    </cofactor>
    <text evidence="12 13">Binds 1 zinc ion per subunit.</text>
</comment>
<comment type="caution">
    <text evidence="17">The sequence shown here is derived from an EMBL/GenBank/DDBJ whole genome shotgun (WGS) entry which is preliminary data.</text>
</comment>
<dbReference type="FunFam" id="3.30.2010.10:FF:000002">
    <property type="entry name" value="CAAX prenyl protease"/>
    <property type="match status" value="1"/>
</dbReference>
<feature type="binding site" evidence="12">
    <location>
        <position position="278"/>
    </location>
    <ligand>
        <name>Zn(2+)</name>
        <dbReference type="ChEBI" id="CHEBI:29105"/>
        <note>catalytic</note>
    </ligand>
</feature>
<feature type="domain" description="CAAX prenyl protease 1 N-terminal" evidence="16">
    <location>
        <begin position="28"/>
        <end position="205"/>
    </location>
</feature>
<keyword evidence="18" id="KW-1185">Reference proteome</keyword>
<keyword evidence="10 14" id="KW-0472">Membrane</keyword>
<evidence type="ECO:0000256" key="4">
    <source>
        <dbReference type="ARBA" id="ARBA00022723"/>
    </source>
</evidence>
<evidence type="ECO:0000256" key="9">
    <source>
        <dbReference type="ARBA" id="ARBA00023049"/>
    </source>
</evidence>
<feature type="transmembrane region" description="Helical" evidence="14">
    <location>
        <begin position="175"/>
        <end position="195"/>
    </location>
</feature>
<dbReference type="InterPro" id="IPR027057">
    <property type="entry name" value="CAXX_Prtase_1"/>
</dbReference>
<evidence type="ECO:0000313" key="17">
    <source>
        <dbReference type="EMBL" id="GGY20536.1"/>
    </source>
</evidence>
<feature type="transmembrane region" description="Helical" evidence="14">
    <location>
        <begin position="64"/>
        <end position="88"/>
    </location>
</feature>
<organism evidence="17 18">
    <name type="scientific">Paludibacterium paludis</name>
    <dbReference type="NCBI Taxonomy" id="1225769"/>
    <lineage>
        <taxon>Bacteria</taxon>
        <taxon>Pseudomonadati</taxon>
        <taxon>Pseudomonadota</taxon>
        <taxon>Betaproteobacteria</taxon>
        <taxon>Neisseriales</taxon>
        <taxon>Chromobacteriaceae</taxon>
        <taxon>Paludibacterium</taxon>
    </lineage>
</organism>
<protein>
    <submittedName>
        <fullName evidence="17">Peptidase M48</fullName>
    </submittedName>
</protein>
<feature type="transmembrane region" description="Helical" evidence="14">
    <location>
        <begin position="292"/>
        <end position="310"/>
    </location>
</feature>
<feature type="transmembrane region" description="Helical" evidence="14">
    <location>
        <begin position="330"/>
        <end position="348"/>
    </location>
</feature>
<keyword evidence="4 12" id="KW-0479">Metal-binding</keyword>
<dbReference type="CDD" id="cd07343">
    <property type="entry name" value="M48A_Zmpste24p_like"/>
    <property type="match status" value="1"/>
</dbReference>
<reference evidence="17" key="2">
    <citation type="submission" date="2020-09" db="EMBL/GenBank/DDBJ databases">
        <authorList>
            <person name="Sun Q."/>
            <person name="Kim S."/>
        </authorList>
    </citation>
    <scope>NUCLEOTIDE SEQUENCE</scope>
    <source>
        <strain evidence="17">KCTC 32182</strain>
    </source>
</reference>
<feature type="transmembrane region" description="Helical" evidence="14">
    <location>
        <begin position="150"/>
        <end position="169"/>
    </location>
</feature>
<dbReference type="Gene3D" id="3.30.2010.10">
    <property type="entry name" value="Metalloproteases ('zincins'), catalytic domain"/>
    <property type="match status" value="1"/>
</dbReference>
<dbReference type="GO" id="GO:0046872">
    <property type="term" value="F:metal ion binding"/>
    <property type="evidence" value="ECO:0007669"/>
    <property type="project" value="UniProtKB-KW"/>
</dbReference>
<feature type="transmembrane region" description="Helical" evidence="14">
    <location>
        <begin position="100"/>
        <end position="129"/>
    </location>
</feature>
<comment type="subcellular location">
    <subcellularLocation>
        <location evidence="1">Endoplasmic reticulum membrane</location>
        <topology evidence="1">Multi-pass membrane protein</topology>
    </subcellularLocation>
</comment>
<evidence type="ECO:0000256" key="5">
    <source>
        <dbReference type="ARBA" id="ARBA00022801"/>
    </source>
</evidence>
<dbReference type="EMBL" id="BMYX01000015">
    <property type="protein sequence ID" value="GGY20536.1"/>
    <property type="molecule type" value="Genomic_DNA"/>
</dbReference>
<dbReference type="RefSeq" id="WP_189534841.1">
    <property type="nucleotide sequence ID" value="NZ_BMYX01000015.1"/>
</dbReference>
<gene>
    <name evidence="17" type="ORF">GCM10011289_25150</name>
</gene>
<dbReference type="GO" id="GO:0071586">
    <property type="term" value="P:CAAX-box protein processing"/>
    <property type="evidence" value="ECO:0007669"/>
    <property type="project" value="InterPro"/>
</dbReference>
<keyword evidence="3 14" id="KW-0812">Transmembrane</keyword>
<dbReference type="InterPro" id="IPR032456">
    <property type="entry name" value="Peptidase_M48_N"/>
</dbReference>
<keyword evidence="8 14" id="KW-1133">Transmembrane helix</keyword>
<name>A0A918P529_9NEIS</name>
<dbReference type="Pfam" id="PF01435">
    <property type="entry name" value="Peptidase_M48"/>
    <property type="match status" value="1"/>
</dbReference>
<feature type="transmembrane region" description="Helical" evidence="14">
    <location>
        <begin position="6"/>
        <end position="25"/>
    </location>
</feature>
<dbReference type="PANTHER" id="PTHR10120">
    <property type="entry name" value="CAAX PRENYL PROTEASE 1"/>
    <property type="match status" value="1"/>
</dbReference>
<feature type="active site" description="Proton donor" evidence="11">
    <location>
        <position position="360"/>
    </location>
</feature>
<evidence type="ECO:0000256" key="1">
    <source>
        <dbReference type="ARBA" id="ARBA00004477"/>
    </source>
</evidence>
<evidence type="ECO:0000259" key="16">
    <source>
        <dbReference type="Pfam" id="PF16491"/>
    </source>
</evidence>
<feature type="domain" description="Peptidase M48" evidence="15">
    <location>
        <begin position="208"/>
        <end position="413"/>
    </location>
</feature>
<reference evidence="17" key="1">
    <citation type="journal article" date="2014" name="Int. J. Syst. Evol. Microbiol.">
        <title>Complete genome sequence of Corynebacterium casei LMG S-19264T (=DSM 44701T), isolated from a smear-ripened cheese.</title>
        <authorList>
            <consortium name="US DOE Joint Genome Institute (JGI-PGF)"/>
            <person name="Walter F."/>
            <person name="Albersmeier A."/>
            <person name="Kalinowski J."/>
            <person name="Ruckert C."/>
        </authorList>
    </citation>
    <scope>NUCLEOTIDE SEQUENCE</scope>
    <source>
        <strain evidence="17">KCTC 32182</strain>
    </source>
</reference>
<evidence type="ECO:0000256" key="8">
    <source>
        <dbReference type="ARBA" id="ARBA00022989"/>
    </source>
</evidence>
<evidence type="ECO:0000256" key="11">
    <source>
        <dbReference type="PIRSR" id="PIRSR627057-1"/>
    </source>
</evidence>
<sequence length="415" mass="45747">MTPVLTLLFIAALAASFLLRAWLATRHMRHVGAHRDEVPGDFRVAITLDEHRKAADYTIAKTRLALICAGVDTLLTLALTLGGGIGAMQTFVASTGAPPLAAGLCLFTLFAAVSWLVSLPASLYAIFGIETRFGFRTQTLRLYALDQIKGALLTAAIGLPLAGLALWLVDAGGQAWWLWTWLAWTGTSLALLLLYPTVIAPLFNRFTPLNDPDLKARIDALLSRCGFESRGIFMMDGSTRSRHSNAYFTGLGKAKRIVFFDTLLKQLDGDEIEAVLAHELGHFHGKHIRKRMLTTFMTSLAFLFVLAQLIDSPDFYRALGVNTPGHAAGFLLFFLAAPPFTFILTPLASHLSRRHEYEADQFAARHSAADNLIRALVKLYRDNASTLTPDPVYSLFYDSHPPAALRIQHLKEQEQ</sequence>
<keyword evidence="5 13" id="KW-0378">Hydrolase</keyword>
<proteinExistence type="inferred from homology"/>
<keyword evidence="7 12" id="KW-0862">Zinc</keyword>
<accession>A0A918P529</accession>
<dbReference type="Pfam" id="PF16491">
    <property type="entry name" value="Peptidase_M48_N"/>
    <property type="match status" value="1"/>
</dbReference>
<evidence type="ECO:0000256" key="13">
    <source>
        <dbReference type="RuleBase" id="RU003983"/>
    </source>
</evidence>
<evidence type="ECO:0000313" key="18">
    <source>
        <dbReference type="Proteomes" id="UP000645257"/>
    </source>
</evidence>